<dbReference type="Proteomes" id="UP000887565">
    <property type="component" value="Unplaced"/>
</dbReference>
<evidence type="ECO:0000256" key="3">
    <source>
        <dbReference type="ARBA" id="ARBA00022833"/>
    </source>
</evidence>
<evidence type="ECO:0000256" key="1">
    <source>
        <dbReference type="ARBA" id="ARBA00022723"/>
    </source>
</evidence>
<dbReference type="PANTHER" id="PTHR31179">
    <property type="entry name" value="RAB GTPASE-BINDING EFFECTOR PROTEIN"/>
    <property type="match status" value="1"/>
</dbReference>
<feature type="domain" description="FYVE-type" evidence="6">
    <location>
        <begin position="162"/>
        <end position="220"/>
    </location>
</feature>
<dbReference type="InterPro" id="IPR003914">
    <property type="entry name" value="Rabaptin"/>
</dbReference>
<keyword evidence="7" id="KW-1185">Reference proteome</keyword>
<keyword evidence="2 4" id="KW-0863">Zinc-finger</keyword>
<dbReference type="PROSITE" id="PS50178">
    <property type="entry name" value="ZF_FYVE"/>
    <property type="match status" value="1"/>
</dbReference>
<evidence type="ECO:0000313" key="8">
    <source>
        <dbReference type="WBParaSite" id="nRc.2.0.1.t05147-RA"/>
    </source>
</evidence>
<dbReference type="WBParaSite" id="nRc.2.0.1.t05147-RA">
    <property type="protein sequence ID" value="nRc.2.0.1.t05147-RA"/>
    <property type="gene ID" value="nRc.2.0.1.g05147"/>
</dbReference>
<dbReference type="PANTHER" id="PTHR31179:SF7">
    <property type="entry name" value="FYVE-TYPE DOMAIN-CONTAINING PROTEIN"/>
    <property type="match status" value="1"/>
</dbReference>
<accession>A0A915HUQ9</accession>
<reference evidence="8" key="1">
    <citation type="submission" date="2022-11" db="UniProtKB">
        <authorList>
            <consortium name="WormBaseParasite"/>
        </authorList>
    </citation>
    <scope>IDENTIFICATION</scope>
</reference>
<dbReference type="InterPro" id="IPR017455">
    <property type="entry name" value="Znf_FYVE-rel"/>
</dbReference>
<dbReference type="OMA" id="TANDEVM"/>
<dbReference type="SUPFAM" id="SSF57903">
    <property type="entry name" value="FYVE/PHD zinc finger"/>
    <property type="match status" value="1"/>
</dbReference>
<evidence type="ECO:0000259" key="6">
    <source>
        <dbReference type="PROSITE" id="PS50178"/>
    </source>
</evidence>
<evidence type="ECO:0000256" key="4">
    <source>
        <dbReference type="PROSITE-ProRule" id="PRU00091"/>
    </source>
</evidence>
<dbReference type="GO" id="GO:0005096">
    <property type="term" value="F:GTPase activator activity"/>
    <property type="evidence" value="ECO:0007669"/>
    <property type="project" value="InterPro"/>
</dbReference>
<dbReference type="Pfam" id="PF09311">
    <property type="entry name" value="Rab5-bind"/>
    <property type="match status" value="1"/>
</dbReference>
<organism evidence="7 8">
    <name type="scientific">Romanomermis culicivorax</name>
    <name type="common">Nematode worm</name>
    <dbReference type="NCBI Taxonomy" id="13658"/>
    <lineage>
        <taxon>Eukaryota</taxon>
        <taxon>Metazoa</taxon>
        <taxon>Ecdysozoa</taxon>
        <taxon>Nematoda</taxon>
        <taxon>Enoplea</taxon>
        <taxon>Dorylaimia</taxon>
        <taxon>Mermithida</taxon>
        <taxon>Mermithoidea</taxon>
        <taxon>Mermithidae</taxon>
        <taxon>Romanomermis</taxon>
    </lineage>
</organism>
<dbReference type="GO" id="GO:0008270">
    <property type="term" value="F:zinc ion binding"/>
    <property type="evidence" value="ECO:0007669"/>
    <property type="project" value="UniProtKB-KW"/>
</dbReference>
<name>A0A915HUQ9_ROMCU</name>
<dbReference type="Pfam" id="PF01363">
    <property type="entry name" value="FYVE"/>
    <property type="match status" value="1"/>
</dbReference>
<keyword evidence="1" id="KW-0479">Metal-binding</keyword>
<dbReference type="GO" id="GO:0006897">
    <property type="term" value="P:endocytosis"/>
    <property type="evidence" value="ECO:0007669"/>
    <property type="project" value="InterPro"/>
</dbReference>
<proteinExistence type="predicted"/>
<evidence type="ECO:0000256" key="2">
    <source>
        <dbReference type="ARBA" id="ARBA00022771"/>
    </source>
</evidence>
<feature type="coiled-coil region" evidence="5">
    <location>
        <begin position="84"/>
        <end position="111"/>
    </location>
</feature>
<protein>
    <submittedName>
        <fullName evidence="8">FYVE-type domain-containing protein</fullName>
    </submittedName>
</protein>
<dbReference type="SMART" id="SM00064">
    <property type="entry name" value="FYVE"/>
    <property type="match status" value="1"/>
</dbReference>
<dbReference type="InterPro" id="IPR013083">
    <property type="entry name" value="Znf_RING/FYVE/PHD"/>
</dbReference>
<dbReference type="InterPro" id="IPR000306">
    <property type="entry name" value="Znf_FYVE"/>
</dbReference>
<dbReference type="Gene3D" id="1.20.5.730">
    <property type="entry name" value="Single helix bin"/>
    <property type="match status" value="1"/>
</dbReference>
<keyword evidence="5" id="KW-0175">Coiled coil</keyword>
<evidence type="ECO:0000256" key="5">
    <source>
        <dbReference type="SAM" id="Coils"/>
    </source>
</evidence>
<keyword evidence="3" id="KW-0862">Zinc</keyword>
<dbReference type="Gene3D" id="3.30.40.10">
    <property type="entry name" value="Zinc/RING finger domain, C3HC4 (zinc finger)"/>
    <property type="match status" value="1"/>
</dbReference>
<dbReference type="InterPro" id="IPR011011">
    <property type="entry name" value="Znf_FYVE_PHD"/>
</dbReference>
<evidence type="ECO:0000313" key="7">
    <source>
        <dbReference type="Proteomes" id="UP000887565"/>
    </source>
</evidence>
<dbReference type="FunFam" id="1.20.5.730:FF:000005">
    <property type="entry name" value="RABaptiN (Rab effector)"/>
    <property type="match status" value="1"/>
</dbReference>
<dbReference type="InterPro" id="IPR015390">
    <property type="entry name" value="Rabaptin_Rab5-bd_dom"/>
</dbReference>
<sequence length="238" mass="27694">MQASIQCQGWRAVQSTKYKEPYILVCTRIRFVYKIKSEQQSKEQLEATLSDEVNTLRTELGVAKSCLEETERLRKLCDERDRQVDEYRFTINDLESALSQIKTERNKTEKLYHDCKQRSSILQQELDNSEQVQRDFVRLSQSLQIELESIRQADHQVRWQHEDDVFMCSGCKVPFSKHRRKVHCNHCGKIFCETCLTKSAPQGPMKRPAIVCDVCHTLLVHDTSPYFAHTVPNSVPSA</sequence>
<dbReference type="AlphaFoldDB" id="A0A915HUQ9"/>
<dbReference type="CDD" id="cd15739">
    <property type="entry name" value="FYVE_RABE_unchar"/>
    <property type="match status" value="1"/>
</dbReference>